<evidence type="ECO:0000259" key="1">
    <source>
        <dbReference type="Pfam" id="PF01074"/>
    </source>
</evidence>
<dbReference type="EMBL" id="VNJJ01000019">
    <property type="protein sequence ID" value="TVX95938.1"/>
    <property type="molecule type" value="Genomic_DNA"/>
</dbReference>
<organism evidence="2 3">
    <name type="scientific">Cohnella terricola</name>
    <dbReference type="NCBI Taxonomy" id="1289167"/>
    <lineage>
        <taxon>Bacteria</taxon>
        <taxon>Bacillati</taxon>
        <taxon>Bacillota</taxon>
        <taxon>Bacilli</taxon>
        <taxon>Bacillales</taxon>
        <taxon>Paenibacillaceae</taxon>
        <taxon>Cohnella</taxon>
    </lineage>
</organism>
<dbReference type="RefSeq" id="WP_144706651.1">
    <property type="nucleotide sequence ID" value="NZ_VNJJ01000019.1"/>
</dbReference>
<dbReference type="SUPFAM" id="SSF88713">
    <property type="entry name" value="Glycoside hydrolase/deacetylase"/>
    <property type="match status" value="1"/>
</dbReference>
<dbReference type="InterPro" id="IPR027291">
    <property type="entry name" value="Glyco_hydro_38_N_sf"/>
</dbReference>
<dbReference type="CDD" id="cd10791">
    <property type="entry name" value="GH38N_AMII_like_1"/>
    <property type="match status" value="1"/>
</dbReference>
<comment type="caution">
    <text evidence="2">The sequence shown here is derived from an EMBL/GenBank/DDBJ whole genome shotgun (WGS) entry which is preliminary data.</text>
</comment>
<dbReference type="Gene3D" id="3.20.110.10">
    <property type="entry name" value="Glycoside hydrolase 38, N terminal domain"/>
    <property type="match status" value="1"/>
</dbReference>
<name>A0A559J7S2_9BACL</name>
<gene>
    <name evidence="2" type="ORF">FPZ45_22220</name>
</gene>
<evidence type="ECO:0000313" key="2">
    <source>
        <dbReference type="EMBL" id="TVX95938.1"/>
    </source>
</evidence>
<dbReference type="GO" id="GO:0006013">
    <property type="term" value="P:mannose metabolic process"/>
    <property type="evidence" value="ECO:0007669"/>
    <property type="project" value="InterPro"/>
</dbReference>
<protein>
    <submittedName>
        <fullName evidence="2">Glycoside hydrolase</fullName>
    </submittedName>
</protein>
<dbReference type="Pfam" id="PF01074">
    <property type="entry name" value="Glyco_hydro_38N"/>
    <property type="match status" value="1"/>
</dbReference>
<dbReference type="GO" id="GO:0004559">
    <property type="term" value="F:alpha-mannosidase activity"/>
    <property type="evidence" value="ECO:0007669"/>
    <property type="project" value="InterPro"/>
</dbReference>
<dbReference type="InterPro" id="IPR011330">
    <property type="entry name" value="Glyco_hydro/deAcase_b/a-brl"/>
</dbReference>
<dbReference type="InterPro" id="IPR000602">
    <property type="entry name" value="Glyco_hydro_38_N"/>
</dbReference>
<dbReference type="GO" id="GO:0030246">
    <property type="term" value="F:carbohydrate binding"/>
    <property type="evidence" value="ECO:0007669"/>
    <property type="project" value="InterPro"/>
</dbReference>
<accession>A0A559J7S2</accession>
<dbReference type="OrthoDB" id="237949at2"/>
<dbReference type="SUPFAM" id="SSF74650">
    <property type="entry name" value="Galactose mutarotase-like"/>
    <property type="match status" value="1"/>
</dbReference>
<keyword evidence="2" id="KW-0378">Hydrolase</keyword>
<dbReference type="AlphaFoldDB" id="A0A559J7S2"/>
<evidence type="ECO:0000313" key="3">
    <source>
        <dbReference type="Proteomes" id="UP000316330"/>
    </source>
</evidence>
<keyword evidence="3" id="KW-1185">Reference proteome</keyword>
<dbReference type="InterPro" id="IPR011013">
    <property type="entry name" value="Gal_mutarotase_sf_dom"/>
</dbReference>
<dbReference type="Proteomes" id="UP000316330">
    <property type="component" value="Unassembled WGS sequence"/>
</dbReference>
<proteinExistence type="predicted"/>
<feature type="domain" description="Glycoside hydrolase family 38 N-terminal" evidence="1">
    <location>
        <begin position="12"/>
        <end position="307"/>
    </location>
</feature>
<sequence length="824" mass="94707">MPETILNRKWKLFVIHHSHTDIGYTERQEKIERYHVDFIRQALRIWEEAKSGKRNEWKGFKWTCETFWAVERFLEKASLDEKERFADALRDGDIELSGTYLNLSELIGYDTLAKKLQAAGNYAQSIGVSVNASITADVNGYSWGYSQALYDAGIQNLYSCVHTHHGMFPIGRKQTPFYWETPRGDKVLVWNGEHYMIGNDLGLLPNGSFSYTIQDEFYTNGAAEDHWKLAETRIQRYLEQLESESYPYDFAIVNVSGLLTDNAPPSGTIMEFIQEWNEKHGDRIEIEMTTLHKFFEHVRTQSFPIPVYKGDWPDWWTDGTISTAVHTQVFRDAQRTMQLAKTLSDTNSLLESRISDAEHQLMMYAEHTWGYHSSIYEPWHPMVHALAVRKEAYAANASRQAYEVLDDLLYGKGAANLAAGLPFRYKVINPYEHPVRDTAQIYLENWEPSLFTDGFEVYEETSGLTVPHQLEKVSRGHQITIYQELASKEERYYRIRPQNRSTAVTTSSIRLMGLDRVDDLLDLYPAVDSRGSANGIMIAENVIKSPFVCIRWDGNGIFSCIDKVSGREMIRTDAQHRAFTPVYELTKAPSESQMADVRRRMGRNRKGIDVQRHVGKWSGANSVVQGELYGVVELKYLLEGTSYYSLYLKVYRDMARVDVSVRLHKNSVWDPENVYISLPFGTDSQNEQVWLDKAGAPVRPGIDQLPGTLIDYYCVQEGYAHLSDRFGLLVSTPDTPLIQTGSLEYETRLLNGQGGARNADRPLYSWVLSNYWETNFKATLGGFYEFQYKLQWGEEWDTPEKAFQKCLELNTELPAFRTKEPGNV</sequence>
<reference evidence="2 3" key="1">
    <citation type="submission" date="2019-07" db="EMBL/GenBank/DDBJ databases">
        <authorList>
            <person name="Kim J."/>
        </authorList>
    </citation>
    <scope>NUCLEOTIDE SEQUENCE [LARGE SCALE GENOMIC DNA]</scope>
    <source>
        <strain evidence="2 3">G13</strain>
    </source>
</reference>